<protein>
    <submittedName>
        <fullName evidence="3">Molybdopterin-dependent oxidoreductase</fullName>
    </submittedName>
</protein>
<accession>A0ABS2CI88</accession>
<organism evidence="3 4">
    <name type="scientific">Phycicoccus sonneratiae</name>
    <dbReference type="NCBI Taxonomy" id="2807628"/>
    <lineage>
        <taxon>Bacteria</taxon>
        <taxon>Bacillati</taxon>
        <taxon>Actinomycetota</taxon>
        <taxon>Actinomycetes</taxon>
        <taxon>Micrococcales</taxon>
        <taxon>Intrasporangiaceae</taxon>
        <taxon>Phycicoccus</taxon>
    </lineage>
</organism>
<keyword evidence="4" id="KW-1185">Reference proteome</keyword>
<gene>
    <name evidence="3" type="ORF">JQN70_04245</name>
</gene>
<dbReference type="Gene3D" id="3.90.420.10">
    <property type="entry name" value="Oxidoreductase, molybdopterin-binding domain"/>
    <property type="match status" value="1"/>
</dbReference>
<dbReference type="PROSITE" id="PS51318">
    <property type="entry name" value="TAT"/>
    <property type="match status" value="1"/>
</dbReference>
<proteinExistence type="predicted"/>
<feature type="signal peptide" evidence="1">
    <location>
        <begin position="1"/>
        <end position="29"/>
    </location>
</feature>
<dbReference type="InterPro" id="IPR006311">
    <property type="entry name" value="TAT_signal"/>
</dbReference>
<feature type="chain" id="PRO_5045677110" evidence="1">
    <location>
        <begin position="30"/>
        <end position="207"/>
    </location>
</feature>
<reference evidence="3" key="1">
    <citation type="submission" date="2021-02" db="EMBL/GenBank/DDBJ databases">
        <title>Phycicoccus sp. MQZ13P-5T, whole genome shotgun sequence.</title>
        <authorList>
            <person name="Tuo L."/>
        </authorList>
    </citation>
    <scope>NUCLEOTIDE SEQUENCE</scope>
    <source>
        <strain evidence="3">MQZ13P-5</strain>
    </source>
</reference>
<name>A0ABS2CI88_9MICO</name>
<dbReference type="Pfam" id="PF00174">
    <property type="entry name" value="Oxidored_molyb"/>
    <property type="match status" value="1"/>
</dbReference>
<evidence type="ECO:0000256" key="1">
    <source>
        <dbReference type="SAM" id="SignalP"/>
    </source>
</evidence>
<evidence type="ECO:0000259" key="2">
    <source>
        <dbReference type="Pfam" id="PF00174"/>
    </source>
</evidence>
<feature type="domain" description="Oxidoreductase molybdopterin-binding" evidence="2">
    <location>
        <begin position="112"/>
        <end position="183"/>
    </location>
</feature>
<dbReference type="InterPro" id="IPR000572">
    <property type="entry name" value="OxRdtase_Mopterin-bd_dom"/>
</dbReference>
<dbReference type="RefSeq" id="WP_204130074.1">
    <property type="nucleotide sequence ID" value="NZ_JAFDVD010000005.1"/>
</dbReference>
<dbReference type="InterPro" id="IPR036374">
    <property type="entry name" value="OxRdtase_Mopterin-bd_sf"/>
</dbReference>
<dbReference type="PROSITE" id="PS51257">
    <property type="entry name" value="PROKAR_LIPOPROTEIN"/>
    <property type="match status" value="1"/>
</dbReference>
<evidence type="ECO:0000313" key="3">
    <source>
        <dbReference type="EMBL" id="MBM6399591.1"/>
    </source>
</evidence>
<dbReference type="SUPFAM" id="SSF56524">
    <property type="entry name" value="Oxidoreductase molybdopterin-binding domain"/>
    <property type="match status" value="1"/>
</dbReference>
<keyword evidence="1" id="KW-0732">Signal</keyword>
<evidence type="ECO:0000313" key="4">
    <source>
        <dbReference type="Proteomes" id="UP001430172"/>
    </source>
</evidence>
<dbReference type="Proteomes" id="UP001430172">
    <property type="component" value="Unassembled WGS sequence"/>
</dbReference>
<sequence length="207" mass="21711">MSTTPSRRRTAPALVAAAAVALLALTGCASGQAAARSGPAGSAAPSASPTGYTVVAQPTLRPGDPLPEPTGTVVLTVSGELAGGKAVHLDLATIEKMGLVEYSVDDKQAEGHRVTFRGVLLRSLLDTVGATGGTTLHTTAINDYAVDIPMSDVDQYPVMLATSVDGQRMTVERYGPTRVVYPTDSFDLDPVTYDPRWIWQLKSLEVE</sequence>
<comment type="caution">
    <text evidence="3">The sequence shown here is derived from an EMBL/GenBank/DDBJ whole genome shotgun (WGS) entry which is preliminary data.</text>
</comment>
<dbReference type="EMBL" id="JAFDVD010000005">
    <property type="protein sequence ID" value="MBM6399591.1"/>
    <property type="molecule type" value="Genomic_DNA"/>
</dbReference>